<evidence type="ECO:0000256" key="1">
    <source>
        <dbReference type="SAM" id="MobiDB-lite"/>
    </source>
</evidence>
<feature type="compositionally biased region" description="Low complexity" evidence="1">
    <location>
        <begin position="126"/>
        <end position="155"/>
    </location>
</feature>
<sequence>MLEYELAKKEREFLEVKEQLQSLSVQERASPAAQLHNMAVVTPGSKIEAYAKTLGALTPLALEPWNSSTHVPTPKPYSAESKRQYPGGAVAEVFDLENEFLLGKRPSPEKHTGPSTPGKGPRTPTAKPGSPKSVSSVSVASPSGSSAAGSPSSVPMKPGKARDKVKAQLRFAREQLQLATQAVLSARRSIAEYKFSEYDFFGDRGQILPTDSVRASPSTK</sequence>
<dbReference type="AlphaFoldDB" id="A0A0M0JEX5"/>
<dbReference type="Proteomes" id="UP000037460">
    <property type="component" value="Unassembled WGS sequence"/>
</dbReference>
<proteinExistence type="predicted"/>
<accession>A0A0M0JEX5</accession>
<evidence type="ECO:0000313" key="3">
    <source>
        <dbReference type="Proteomes" id="UP000037460"/>
    </source>
</evidence>
<protein>
    <submittedName>
        <fullName evidence="2">Uncharacterized protein</fullName>
    </submittedName>
</protein>
<dbReference type="EMBL" id="JWZX01003014">
    <property type="protein sequence ID" value="KOO25146.1"/>
    <property type="molecule type" value="Genomic_DNA"/>
</dbReference>
<feature type="region of interest" description="Disordered" evidence="1">
    <location>
        <begin position="64"/>
        <end position="84"/>
    </location>
</feature>
<gene>
    <name evidence="2" type="ORF">Ctob_005855</name>
</gene>
<evidence type="ECO:0000313" key="2">
    <source>
        <dbReference type="EMBL" id="KOO25146.1"/>
    </source>
</evidence>
<name>A0A0M0JEX5_9EUKA</name>
<comment type="caution">
    <text evidence="2">The sequence shown here is derived from an EMBL/GenBank/DDBJ whole genome shotgun (WGS) entry which is preliminary data.</text>
</comment>
<organism evidence="2 3">
    <name type="scientific">Chrysochromulina tobinii</name>
    <dbReference type="NCBI Taxonomy" id="1460289"/>
    <lineage>
        <taxon>Eukaryota</taxon>
        <taxon>Haptista</taxon>
        <taxon>Haptophyta</taxon>
        <taxon>Prymnesiophyceae</taxon>
        <taxon>Prymnesiales</taxon>
        <taxon>Chrysochromulinaceae</taxon>
        <taxon>Chrysochromulina</taxon>
    </lineage>
</organism>
<feature type="region of interest" description="Disordered" evidence="1">
    <location>
        <begin position="103"/>
        <end position="166"/>
    </location>
</feature>
<reference evidence="3" key="1">
    <citation type="journal article" date="2015" name="PLoS Genet.">
        <title>Genome Sequence and Transcriptome Analyses of Chrysochromulina tobin: Metabolic Tools for Enhanced Algal Fitness in the Prominent Order Prymnesiales (Haptophyceae).</title>
        <authorList>
            <person name="Hovde B.T."/>
            <person name="Deodato C.R."/>
            <person name="Hunsperger H.M."/>
            <person name="Ryken S.A."/>
            <person name="Yost W."/>
            <person name="Jha R.K."/>
            <person name="Patterson J."/>
            <person name="Monnat R.J. Jr."/>
            <person name="Barlow S.B."/>
            <person name="Starkenburg S.R."/>
            <person name="Cattolico R.A."/>
        </authorList>
    </citation>
    <scope>NUCLEOTIDE SEQUENCE</scope>
    <source>
        <strain evidence="3">CCMP291</strain>
    </source>
</reference>
<keyword evidence="3" id="KW-1185">Reference proteome</keyword>